<name>A0ABU7JJI6_9GAMM</name>
<accession>A0ABU7JJI6</accession>
<dbReference type="EMBL" id="JAUGZK010000017">
    <property type="protein sequence ID" value="MEE2025859.1"/>
    <property type="molecule type" value="Genomic_DNA"/>
</dbReference>
<protein>
    <submittedName>
        <fullName evidence="1">Uncharacterized protein</fullName>
    </submittedName>
</protein>
<proteinExistence type="predicted"/>
<organism evidence="1 2">
    <name type="scientific">Alkalimonas mucilaginosa</name>
    <dbReference type="NCBI Taxonomy" id="3057676"/>
    <lineage>
        <taxon>Bacteria</taxon>
        <taxon>Pseudomonadati</taxon>
        <taxon>Pseudomonadota</taxon>
        <taxon>Gammaproteobacteria</taxon>
        <taxon>Alkalimonas</taxon>
    </lineage>
</organism>
<dbReference type="Proteomes" id="UP001339167">
    <property type="component" value="Unassembled WGS sequence"/>
</dbReference>
<sequence>MSDTWIVDLRHYLNEYGAIAISSGPGLRLAEYFTAITQETTGDPYGEHLYPKVPCRRRPNRKSCVGEIASYIDPDDQQIVWICPVCGDNGTISGWQGTLWDLTRADTTAH</sequence>
<keyword evidence="2" id="KW-1185">Reference proteome</keyword>
<reference evidence="1 2" key="1">
    <citation type="submission" date="2023-06" db="EMBL/GenBank/DDBJ databases">
        <title>Alkalimonas sp., MEB004 an alkaliphilic bacterium isolated from Lonar Lake, India.</title>
        <authorList>
            <person name="Joshi A."/>
            <person name="Thite S."/>
        </authorList>
    </citation>
    <scope>NUCLEOTIDE SEQUENCE [LARGE SCALE GENOMIC DNA]</scope>
    <source>
        <strain evidence="1 2">MEB004</strain>
    </source>
</reference>
<dbReference type="RefSeq" id="WP_330089167.1">
    <property type="nucleotide sequence ID" value="NZ_JAUGZK010000017.1"/>
</dbReference>
<gene>
    <name evidence="1" type="ORF">QWF21_16590</name>
</gene>
<evidence type="ECO:0000313" key="1">
    <source>
        <dbReference type="EMBL" id="MEE2025859.1"/>
    </source>
</evidence>
<comment type="caution">
    <text evidence="1">The sequence shown here is derived from an EMBL/GenBank/DDBJ whole genome shotgun (WGS) entry which is preliminary data.</text>
</comment>
<evidence type="ECO:0000313" key="2">
    <source>
        <dbReference type="Proteomes" id="UP001339167"/>
    </source>
</evidence>